<gene>
    <name evidence="1" type="ORF">IRZ65_24640</name>
</gene>
<protein>
    <submittedName>
        <fullName evidence="1">Uncharacterized protein</fullName>
    </submittedName>
</protein>
<proteinExistence type="predicted"/>
<comment type="caution">
    <text evidence="1">The sequence shown here is derived from an EMBL/GenBank/DDBJ whole genome shotgun (WGS) entry which is preliminary data.</text>
</comment>
<organism evidence="1 2">
    <name type="scientific">Pseudomonas luteola</name>
    <dbReference type="NCBI Taxonomy" id="47886"/>
    <lineage>
        <taxon>Bacteria</taxon>
        <taxon>Pseudomonadati</taxon>
        <taxon>Pseudomonadota</taxon>
        <taxon>Gammaproteobacteria</taxon>
        <taxon>Pseudomonadales</taxon>
        <taxon>Pseudomonadaceae</taxon>
        <taxon>Pseudomonas</taxon>
    </lineage>
</organism>
<reference evidence="1 2" key="1">
    <citation type="submission" date="2020-10" db="EMBL/GenBank/DDBJ databases">
        <title>Genome sequences of Pseudomonas isolates.</title>
        <authorList>
            <person name="Wessels L."/>
            <person name="Reich F."/>
            <person name="Hammerl J."/>
        </authorList>
    </citation>
    <scope>NUCLEOTIDE SEQUENCE [LARGE SCALE GENOMIC DNA]</scope>
    <source>
        <strain evidence="1 2">20-MO00624-0</strain>
    </source>
</reference>
<evidence type="ECO:0000313" key="1">
    <source>
        <dbReference type="EMBL" id="MBF8643845.1"/>
    </source>
</evidence>
<evidence type="ECO:0000313" key="2">
    <source>
        <dbReference type="Proteomes" id="UP000626180"/>
    </source>
</evidence>
<name>A0ABS0FU13_PSELU</name>
<dbReference type="RefSeq" id="WP_073450604.1">
    <property type="nucleotide sequence ID" value="NZ_FQYS01000013.1"/>
</dbReference>
<dbReference type="EMBL" id="JADMCD010000025">
    <property type="protein sequence ID" value="MBF8643845.1"/>
    <property type="molecule type" value="Genomic_DNA"/>
</dbReference>
<accession>A0ABS0FU13</accession>
<dbReference type="Proteomes" id="UP000626180">
    <property type="component" value="Unassembled WGS sequence"/>
</dbReference>
<sequence length="143" mass="16708">MYSNQAQLLELQLCDLEYIKDLDCDGFSACTAYLLKRASVSYRLMRGQCIRVSTGHIIVPHYWIELSPDACAYLQHTNDQLVIDFNLRKWLFEDEEVPHGVFAKNRETDFRYIGEAIDTDFGLDFWELDSMTEGRLARMQINI</sequence>
<keyword evidence="2" id="KW-1185">Reference proteome</keyword>